<proteinExistence type="predicted"/>
<evidence type="ECO:0000313" key="1">
    <source>
        <dbReference type="EMBL" id="KAF2623606.1"/>
    </source>
</evidence>
<sequence length="324" mass="36246">MDATKEVAANATNTAANTTKDLGDAATRVERKIEEKLTYLWHEIAPWQQDNAYITSGYRPQSNSYAKSWKSLLYIHNETVNIYTHLLGALAFFVTSYYLYGELRPRYETASKEDVYVFSCFFAGAVACLGMSGTYHTIQNHSHEIAIWGNKLDYLGIVILIWGSFIPVLYYAFQEEVGLMRTYWTMITTLAAGTSVACTHPQFRTPALRPVRALMFVLMGLSAVFPVLHGINIYGVEYLRKSIGLDWVVLQGLLYIAGAGLYAARVPEKWAPGRFDIWGSSHQIFHVLVVMAAASHLVGLVKAFDYAHSHRAAVDGAMAWVHSL</sequence>
<keyword evidence="2" id="KW-1185">Reference proteome</keyword>
<dbReference type="Proteomes" id="UP000799754">
    <property type="component" value="Unassembled WGS sequence"/>
</dbReference>
<reference evidence="1" key="1">
    <citation type="journal article" date="2020" name="Stud. Mycol.">
        <title>101 Dothideomycetes genomes: a test case for predicting lifestyles and emergence of pathogens.</title>
        <authorList>
            <person name="Haridas S."/>
            <person name="Albert R."/>
            <person name="Binder M."/>
            <person name="Bloem J."/>
            <person name="Labutti K."/>
            <person name="Salamov A."/>
            <person name="Andreopoulos B."/>
            <person name="Baker S."/>
            <person name="Barry K."/>
            <person name="Bills G."/>
            <person name="Bluhm B."/>
            <person name="Cannon C."/>
            <person name="Castanera R."/>
            <person name="Culley D."/>
            <person name="Daum C."/>
            <person name="Ezra D."/>
            <person name="Gonzalez J."/>
            <person name="Henrissat B."/>
            <person name="Kuo A."/>
            <person name="Liang C."/>
            <person name="Lipzen A."/>
            <person name="Lutzoni F."/>
            <person name="Magnuson J."/>
            <person name="Mondo S."/>
            <person name="Nolan M."/>
            <person name="Ohm R."/>
            <person name="Pangilinan J."/>
            <person name="Park H.-J."/>
            <person name="Ramirez L."/>
            <person name="Alfaro M."/>
            <person name="Sun H."/>
            <person name="Tritt A."/>
            <person name="Yoshinaga Y."/>
            <person name="Zwiers L.-H."/>
            <person name="Turgeon B."/>
            <person name="Goodwin S."/>
            <person name="Spatafora J."/>
            <person name="Crous P."/>
            <person name="Grigoriev I."/>
        </authorList>
    </citation>
    <scope>NUCLEOTIDE SEQUENCE</scope>
    <source>
        <strain evidence="1">CBS 525.71</strain>
    </source>
</reference>
<gene>
    <name evidence="1" type="ORF">BU25DRAFT_400687</name>
</gene>
<organism evidence="1 2">
    <name type="scientific">Macroventuria anomochaeta</name>
    <dbReference type="NCBI Taxonomy" id="301207"/>
    <lineage>
        <taxon>Eukaryota</taxon>
        <taxon>Fungi</taxon>
        <taxon>Dikarya</taxon>
        <taxon>Ascomycota</taxon>
        <taxon>Pezizomycotina</taxon>
        <taxon>Dothideomycetes</taxon>
        <taxon>Pleosporomycetidae</taxon>
        <taxon>Pleosporales</taxon>
        <taxon>Pleosporineae</taxon>
        <taxon>Didymellaceae</taxon>
        <taxon>Macroventuria</taxon>
    </lineage>
</organism>
<accession>A0ACB6RNY3</accession>
<dbReference type="EMBL" id="MU006736">
    <property type="protein sequence ID" value="KAF2623606.1"/>
    <property type="molecule type" value="Genomic_DNA"/>
</dbReference>
<name>A0ACB6RNY3_9PLEO</name>
<comment type="caution">
    <text evidence="1">The sequence shown here is derived from an EMBL/GenBank/DDBJ whole genome shotgun (WGS) entry which is preliminary data.</text>
</comment>
<evidence type="ECO:0000313" key="2">
    <source>
        <dbReference type="Proteomes" id="UP000799754"/>
    </source>
</evidence>
<protein>
    <submittedName>
        <fullName evidence="1">HlyIII-domain-containing protein</fullName>
    </submittedName>
</protein>